<sequence length="93" mass="10707">MKTSFKIRFPSSTKTGPRREELEELWGMGVAISPCLSLRAQAAWVRKSRRLWGTPHLSKRGPGYFPPWKKQWDPSRSLHEGLTLSALDKENNE</sequence>
<organism evidence="1 2">
    <name type="scientific">Diceros bicornis minor</name>
    <name type="common">South-central black rhinoceros</name>
    <dbReference type="NCBI Taxonomy" id="77932"/>
    <lineage>
        <taxon>Eukaryota</taxon>
        <taxon>Metazoa</taxon>
        <taxon>Chordata</taxon>
        <taxon>Craniata</taxon>
        <taxon>Vertebrata</taxon>
        <taxon>Euteleostomi</taxon>
        <taxon>Mammalia</taxon>
        <taxon>Eutheria</taxon>
        <taxon>Laurasiatheria</taxon>
        <taxon>Perissodactyla</taxon>
        <taxon>Rhinocerotidae</taxon>
        <taxon>Diceros</taxon>
    </lineage>
</organism>
<protein>
    <submittedName>
        <fullName evidence="1">Uncharacterized protein</fullName>
    </submittedName>
</protein>
<reference evidence="1 2" key="1">
    <citation type="journal article" date="2020" name="Mol. Biol. Evol.">
        <title>Interspecific Gene Flow and the Evolution of Specialization in Black and White Rhinoceros.</title>
        <authorList>
            <person name="Moodley Y."/>
            <person name="Westbury M.V."/>
            <person name="Russo I.M."/>
            <person name="Gopalakrishnan S."/>
            <person name="Rakotoarivelo A."/>
            <person name="Olsen R.A."/>
            <person name="Prost S."/>
            <person name="Tunstall T."/>
            <person name="Ryder O.A."/>
            <person name="Dalen L."/>
            <person name="Bruford M.W."/>
        </authorList>
    </citation>
    <scope>NUCLEOTIDE SEQUENCE [LARGE SCALE GENOMIC DNA]</scope>
    <source>
        <strain evidence="1">SBR-YM</strain>
        <tissue evidence="1">Skin</tissue>
    </source>
</reference>
<evidence type="ECO:0000313" key="2">
    <source>
        <dbReference type="Proteomes" id="UP000551758"/>
    </source>
</evidence>
<dbReference type="EMBL" id="JACDTQ010000812">
    <property type="protein sequence ID" value="KAF5925789.1"/>
    <property type="molecule type" value="Genomic_DNA"/>
</dbReference>
<gene>
    <name evidence="1" type="ORF">HPG69_002240</name>
</gene>
<keyword evidence="2" id="KW-1185">Reference proteome</keyword>
<name>A0A7J7FCM5_DICBM</name>
<feature type="non-terminal residue" evidence="1">
    <location>
        <position position="1"/>
    </location>
</feature>
<dbReference type="AlphaFoldDB" id="A0A7J7FCM5"/>
<evidence type="ECO:0000313" key="1">
    <source>
        <dbReference type="EMBL" id="KAF5925789.1"/>
    </source>
</evidence>
<dbReference type="Proteomes" id="UP000551758">
    <property type="component" value="Unassembled WGS sequence"/>
</dbReference>
<comment type="caution">
    <text evidence="1">The sequence shown here is derived from an EMBL/GenBank/DDBJ whole genome shotgun (WGS) entry which is preliminary data.</text>
</comment>
<accession>A0A7J7FCM5</accession>
<proteinExistence type="predicted"/>